<feature type="compositionally biased region" description="Basic and acidic residues" evidence="1">
    <location>
        <begin position="154"/>
        <end position="191"/>
    </location>
</feature>
<organism evidence="3 4">
    <name type="scientific">Oceanobacillus oncorhynchi</name>
    <dbReference type="NCBI Taxonomy" id="545501"/>
    <lineage>
        <taxon>Bacteria</taxon>
        <taxon>Bacillati</taxon>
        <taxon>Bacillota</taxon>
        <taxon>Bacilli</taxon>
        <taxon>Bacillales</taxon>
        <taxon>Bacillaceae</taxon>
        <taxon>Oceanobacillus</taxon>
    </lineage>
</organism>
<dbReference type="STRING" id="545501.BN997_02314"/>
<name>A0A0A1MH91_9BACI</name>
<proteinExistence type="predicted"/>
<dbReference type="AlphaFoldDB" id="A0A0A1MH91"/>
<feature type="compositionally biased region" description="Basic and acidic residues" evidence="1">
    <location>
        <begin position="43"/>
        <end position="58"/>
    </location>
</feature>
<keyword evidence="2" id="KW-0732">Signal</keyword>
<sequence length="191" mass="22024">MKKFWQLGIILGLISFLFIAGCQSGNEEADNQDEGTDNQEETEGNHEEEEHNHDHDDEAVSFEDVPENIEIEGLSDHYHTGDVFKLEAVTEEEGLDHWHWYIRDSAEEEWTVAEDQYGDSYMGDAEVDGQEVLAVLYDDDHNPVAKSPVTEITIDDHEGEDHDHEHEDGEEGDHDHDHDHDHEHEDDDHHH</sequence>
<evidence type="ECO:0000256" key="1">
    <source>
        <dbReference type="SAM" id="MobiDB-lite"/>
    </source>
</evidence>
<protein>
    <submittedName>
        <fullName evidence="3">Uncharacterized protein</fullName>
    </submittedName>
</protein>
<feature type="chain" id="PRO_5039405592" evidence="2">
    <location>
        <begin position="21"/>
        <end position="191"/>
    </location>
</feature>
<feature type="region of interest" description="Disordered" evidence="1">
    <location>
        <begin position="141"/>
        <end position="191"/>
    </location>
</feature>
<dbReference type="EMBL" id="CDGG01000001">
    <property type="protein sequence ID" value="CEI82448.1"/>
    <property type="molecule type" value="Genomic_DNA"/>
</dbReference>
<gene>
    <name evidence="3" type="ORF">BN997_02314</name>
</gene>
<dbReference type="PROSITE" id="PS51257">
    <property type="entry name" value="PROKAR_LIPOPROTEIN"/>
    <property type="match status" value="1"/>
</dbReference>
<evidence type="ECO:0000256" key="2">
    <source>
        <dbReference type="SAM" id="SignalP"/>
    </source>
</evidence>
<dbReference type="OrthoDB" id="9810636at2"/>
<evidence type="ECO:0000313" key="4">
    <source>
        <dbReference type="Proteomes" id="UP000040453"/>
    </source>
</evidence>
<evidence type="ECO:0000313" key="3">
    <source>
        <dbReference type="EMBL" id="CEI82448.1"/>
    </source>
</evidence>
<feature type="signal peptide" evidence="2">
    <location>
        <begin position="1"/>
        <end position="20"/>
    </location>
</feature>
<dbReference type="RefSeq" id="WP_052484984.1">
    <property type="nucleotide sequence ID" value="NZ_CDGG01000001.1"/>
</dbReference>
<accession>A0A0A1MH91</accession>
<feature type="compositionally biased region" description="Acidic residues" evidence="1">
    <location>
        <begin position="27"/>
        <end position="42"/>
    </location>
</feature>
<reference evidence="3 4" key="1">
    <citation type="submission" date="2014-11" db="EMBL/GenBank/DDBJ databases">
        <authorList>
            <person name="Urmite Genomes Urmite Genomes"/>
        </authorList>
    </citation>
    <scope>NUCLEOTIDE SEQUENCE [LARGE SCALE GENOMIC DNA]</scope>
    <source>
        <strain evidence="3 4">Oc5</strain>
    </source>
</reference>
<dbReference type="Proteomes" id="UP000040453">
    <property type="component" value="Unassembled WGS sequence"/>
</dbReference>
<feature type="region of interest" description="Disordered" evidence="1">
    <location>
        <begin position="26"/>
        <end position="59"/>
    </location>
</feature>
<keyword evidence="4" id="KW-1185">Reference proteome</keyword>